<feature type="compositionally biased region" description="Basic residues" evidence="5">
    <location>
        <begin position="866"/>
        <end position="881"/>
    </location>
</feature>
<evidence type="ECO:0000256" key="3">
    <source>
        <dbReference type="ARBA" id="ARBA00022777"/>
    </source>
</evidence>
<dbReference type="GO" id="GO:0032958">
    <property type="term" value="P:inositol phosphate biosynthetic process"/>
    <property type="evidence" value="ECO:0007669"/>
    <property type="project" value="InterPro"/>
</dbReference>
<feature type="compositionally biased region" description="Basic and acidic residues" evidence="5">
    <location>
        <begin position="470"/>
        <end position="487"/>
    </location>
</feature>
<feature type="compositionally biased region" description="Low complexity" evidence="5">
    <location>
        <begin position="489"/>
        <end position="500"/>
    </location>
</feature>
<feature type="compositionally biased region" description="Basic and acidic residues" evidence="5">
    <location>
        <begin position="310"/>
        <end position="324"/>
    </location>
</feature>
<dbReference type="GO" id="GO:0005634">
    <property type="term" value="C:nucleus"/>
    <property type="evidence" value="ECO:0007669"/>
    <property type="project" value="TreeGrafter"/>
</dbReference>
<feature type="compositionally biased region" description="Basic and acidic residues" evidence="5">
    <location>
        <begin position="422"/>
        <end position="459"/>
    </location>
</feature>
<proteinExistence type="inferred from homology"/>
<feature type="compositionally biased region" description="Polar residues" evidence="5">
    <location>
        <begin position="958"/>
        <end position="969"/>
    </location>
</feature>
<dbReference type="AlphaFoldDB" id="A0A6A6G913"/>
<reference evidence="7" key="1">
    <citation type="journal article" date="2020" name="Stud. Mycol.">
        <title>101 Dothideomycetes genomes: A test case for predicting lifestyles and emergence of pathogens.</title>
        <authorList>
            <person name="Haridas S."/>
            <person name="Albert R."/>
            <person name="Binder M."/>
            <person name="Bloem J."/>
            <person name="LaButti K."/>
            <person name="Salamov A."/>
            <person name="Andreopoulos B."/>
            <person name="Baker S."/>
            <person name="Barry K."/>
            <person name="Bills G."/>
            <person name="Bluhm B."/>
            <person name="Cannon C."/>
            <person name="Castanera R."/>
            <person name="Culley D."/>
            <person name="Daum C."/>
            <person name="Ezra D."/>
            <person name="Gonzalez J."/>
            <person name="Henrissat B."/>
            <person name="Kuo A."/>
            <person name="Liang C."/>
            <person name="Lipzen A."/>
            <person name="Lutzoni F."/>
            <person name="Magnuson J."/>
            <person name="Mondo S."/>
            <person name="Nolan M."/>
            <person name="Ohm R."/>
            <person name="Pangilinan J."/>
            <person name="Park H.-J."/>
            <person name="Ramirez L."/>
            <person name="Alfaro M."/>
            <person name="Sun H."/>
            <person name="Tritt A."/>
            <person name="Yoshinaga Y."/>
            <person name="Zwiers L.-H."/>
            <person name="Turgeon B."/>
            <person name="Goodwin S."/>
            <person name="Spatafora J."/>
            <person name="Crous P."/>
            <person name="Grigoriev I."/>
        </authorList>
    </citation>
    <scope>NUCLEOTIDE SEQUENCE [LARGE SCALE GENOMIC DNA]</scope>
    <source>
        <strain evidence="7">CECT 20119</strain>
    </source>
</reference>
<feature type="compositionally biased region" description="Basic and acidic residues" evidence="5">
    <location>
        <begin position="704"/>
        <end position="723"/>
    </location>
</feature>
<dbReference type="Gene3D" id="3.30.470.160">
    <property type="entry name" value="Inositol polyphosphate kinase"/>
    <property type="match status" value="1"/>
</dbReference>
<evidence type="ECO:0000256" key="4">
    <source>
        <dbReference type="RuleBase" id="RU363090"/>
    </source>
</evidence>
<dbReference type="GO" id="GO:0046854">
    <property type="term" value="P:phosphatidylinositol phosphate biosynthetic process"/>
    <property type="evidence" value="ECO:0007669"/>
    <property type="project" value="TreeGrafter"/>
</dbReference>
<feature type="region of interest" description="Disordered" evidence="5">
    <location>
        <begin position="133"/>
        <end position="522"/>
    </location>
</feature>
<dbReference type="GO" id="GO:0005737">
    <property type="term" value="C:cytoplasm"/>
    <property type="evidence" value="ECO:0007669"/>
    <property type="project" value="TreeGrafter"/>
</dbReference>
<feature type="region of interest" description="Disordered" evidence="5">
    <location>
        <begin position="604"/>
        <end position="647"/>
    </location>
</feature>
<evidence type="ECO:0000256" key="5">
    <source>
        <dbReference type="SAM" id="MobiDB-lite"/>
    </source>
</evidence>
<name>A0A6A6G913_9PEZI</name>
<evidence type="ECO:0000313" key="6">
    <source>
        <dbReference type="EMBL" id="KAF2222225.1"/>
    </source>
</evidence>
<dbReference type="SUPFAM" id="SSF56104">
    <property type="entry name" value="SAICAR synthase-like"/>
    <property type="match status" value="1"/>
</dbReference>
<dbReference type="EMBL" id="ML992508">
    <property type="protein sequence ID" value="KAF2222225.1"/>
    <property type="molecule type" value="Genomic_DNA"/>
</dbReference>
<feature type="compositionally biased region" description="Basic and acidic residues" evidence="5">
    <location>
        <begin position="844"/>
        <end position="865"/>
    </location>
</feature>
<feature type="region of interest" description="Disordered" evidence="5">
    <location>
        <begin position="844"/>
        <end position="901"/>
    </location>
</feature>
<feature type="region of interest" description="Disordered" evidence="5">
    <location>
        <begin position="916"/>
        <end position="971"/>
    </location>
</feature>
<protein>
    <recommendedName>
        <fullName evidence="4">Kinase</fullName>
        <ecNumber evidence="4">2.7.-.-</ecNumber>
    </recommendedName>
</protein>
<feature type="compositionally biased region" description="Basic residues" evidence="5">
    <location>
        <begin position="762"/>
        <end position="775"/>
    </location>
</feature>
<evidence type="ECO:0000313" key="7">
    <source>
        <dbReference type="Proteomes" id="UP000799538"/>
    </source>
</evidence>
<gene>
    <name evidence="6" type="ORF">BDZ85DRAFT_125273</name>
</gene>
<dbReference type="PANTHER" id="PTHR12400">
    <property type="entry name" value="INOSITOL POLYPHOSPHATE KINASE"/>
    <property type="match status" value="1"/>
</dbReference>
<dbReference type="Proteomes" id="UP000799538">
    <property type="component" value="Unassembled WGS sequence"/>
</dbReference>
<dbReference type="GO" id="GO:0008440">
    <property type="term" value="F:inositol-1,4,5-trisphosphate 3-kinase activity"/>
    <property type="evidence" value="ECO:0007669"/>
    <property type="project" value="TreeGrafter"/>
</dbReference>
<feature type="region of interest" description="Disordered" evidence="5">
    <location>
        <begin position="675"/>
        <end position="739"/>
    </location>
</feature>
<feature type="compositionally biased region" description="Polar residues" evidence="5">
    <location>
        <begin position="1"/>
        <end position="12"/>
    </location>
</feature>
<dbReference type="OrthoDB" id="2573163at2759"/>
<evidence type="ECO:0000256" key="2">
    <source>
        <dbReference type="ARBA" id="ARBA00022679"/>
    </source>
</evidence>
<feature type="compositionally biased region" description="Low complexity" evidence="5">
    <location>
        <begin position="613"/>
        <end position="627"/>
    </location>
</feature>
<feature type="region of interest" description="Disordered" evidence="5">
    <location>
        <begin position="1"/>
        <end position="78"/>
    </location>
</feature>
<dbReference type="PANTHER" id="PTHR12400:SF21">
    <property type="entry name" value="KINASE"/>
    <property type="match status" value="1"/>
</dbReference>
<comment type="similarity">
    <text evidence="1 4">Belongs to the inositol phosphokinase (IPK) family.</text>
</comment>
<dbReference type="InterPro" id="IPR038286">
    <property type="entry name" value="IPK_sf"/>
</dbReference>
<keyword evidence="3 4" id="KW-0418">Kinase</keyword>
<accession>A0A6A6G913</accession>
<sequence>MSCRASNDTSPSVKPLARSRTLPVTTPVPGLSDRHARSPPQIPVRAVTFGPTYEDDETRSVNSSSRPTTAIGRRASLKETDMMATSPAETIVEMPRLPSQSSAALPFPLQSADFFQKLPIRPAPAQSHIFHTHTTRTSSEDTETSPRQDTPPASRGLHRSITPSHLDIRSSPEDIHSNPARSRYRSWRQGNAKMDGLTIRESQNRAVLDDGTEVDQRIDAKMPKPELGTNVRSRKTSHYLGIFKDEDAPHRVRPDELPRRPSTSGSSSHSRGDSLSEEDIQDDRTPPRERPIPPEKQGRPTLPPRQSSIGKDRSRPPKVTERPPQHIPSNLLEDIRNHRRVITNNQRRESLDRTTRSQAAKKGKDTPSAKNLRLENVTLEEQDDEDSSDKEHITSALYYPHQGLASRPQPEDASTPDEEIDNTAHKKLPPEPLKKVPSPEDKERQEHVEIALVSEEEKQFLQGNLPSSRHTSEEDPDSGHLKQRDPYQSESELSSGYESSTTHEDDLTPTATPKQGAGFPRRLSDAAGIKGHRKQPSVGAVELKPFDHQVGGHTTVYSFSRQAVCKQLNSRENEFYETVESYHPELLEFLPRYIGVLNVTYTKPKSRKKKLADTNGDGDNDNAYTTDHGQESTAELSDAPDPQCSRIPKKVPRVFSQSQRRTPVPQVRLNNNTHLLPAGLFGRPKTASPESDSKQMDNNWVEMYRQKFGDSPRDSPDLDKRDVSSGSLIGRLPPSRGTTTVNIDLQKQVFRDVFSPPVIHRPERKSRGRNFRSLKRSANTELREKDIPPPLAERRSSADVVALGKEKAEPDETRRLALRNSSGIDQLGLSLQKGSPIERLKMEHDPHNLDNQSADDRLELNDKPRKPLRRRHSGGGLRRKKATEVDGTRGDLEYHEEDGYRGDIEEAVFPMEDLASPGISHARPVTSPLGRAPHSHSPSLNGRPRSPAQNRPPPLPLGSTQPNGSTQSDLLPRSLAPAIDLKSPPLPSPDADSTGRIEHFILLEDLTAGMLHPCVLDLKMGTRQYGIYADATKRKSQQRKCRNTASAQLGVRVCGMQVWNVVSQTNLFEDKYYGRDLKAGREFEAALKRYFFDGIGHAEAVRHIPTLLRKLAELERFIRRLPGYRFYGTSLLLIYDRGATKDESDSSASTSAYESGSEHSFKSVETNGSNHATKKIGKRGKELQVKLVDFANCVTAEDKEELLSAPCPPRKIDGVDRGYLRGVRTLRKYFARILEGLTGEKQCVGADGEESEGEAST</sequence>
<dbReference type="InterPro" id="IPR005522">
    <property type="entry name" value="IPK"/>
</dbReference>
<feature type="compositionally biased region" description="Basic and acidic residues" evidence="5">
    <location>
        <begin position="781"/>
        <end position="797"/>
    </location>
</feature>
<feature type="region of interest" description="Disordered" evidence="5">
    <location>
        <begin position="1141"/>
        <end position="1175"/>
    </location>
</feature>
<feature type="compositionally biased region" description="Basic and acidic residues" evidence="5">
    <location>
        <begin position="243"/>
        <end position="259"/>
    </location>
</feature>
<dbReference type="Pfam" id="PF03770">
    <property type="entry name" value="IPK"/>
    <property type="match status" value="1"/>
</dbReference>
<feature type="compositionally biased region" description="Basic and acidic residues" evidence="5">
    <location>
        <begin position="214"/>
        <end position="224"/>
    </location>
</feature>
<feature type="compositionally biased region" description="Basic and acidic residues" evidence="5">
    <location>
        <begin position="346"/>
        <end position="355"/>
    </location>
</feature>
<organism evidence="6 7">
    <name type="scientific">Elsinoe ampelina</name>
    <dbReference type="NCBI Taxonomy" id="302913"/>
    <lineage>
        <taxon>Eukaryota</taxon>
        <taxon>Fungi</taxon>
        <taxon>Dikarya</taxon>
        <taxon>Ascomycota</taxon>
        <taxon>Pezizomycotina</taxon>
        <taxon>Dothideomycetes</taxon>
        <taxon>Dothideomycetidae</taxon>
        <taxon>Myriangiales</taxon>
        <taxon>Elsinoaceae</taxon>
        <taxon>Elsinoe</taxon>
    </lineage>
</organism>
<dbReference type="EC" id="2.7.-.-" evidence="4"/>
<feature type="compositionally biased region" description="Low complexity" evidence="5">
    <location>
        <begin position="1146"/>
        <end position="1155"/>
    </location>
</feature>
<dbReference type="GO" id="GO:0000824">
    <property type="term" value="F:inositol-1,4,5,6-tetrakisphosphate 3-kinase activity"/>
    <property type="evidence" value="ECO:0007669"/>
    <property type="project" value="TreeGrafter"/>
</dbReference>
<feature type="compositionally biased region" description="Basic and acidic residues" evidence="5">
    <location>
        <begin position="282"/>
        <end position="298"/>
    </location>
</feature>
<keyword evidence="2 4" id="KW-0808">Transferase</keyword>
<evidence type="ECO:0000256" key="1">
    <source>
        <dbReference type="ARBA" id="ARBA00007374"/>
    </source>
</evidence>
<feature type="compositionally biased region" description="Basic and acidic residues" evidence="5">
    <location>
        <begin position="804"/>
        <end position="814"/>
    </location>
</feature>
<feature type="compositionally biased region" description="Acidic residues" evidence="5">
    <location>
        <begin position="378"/>
        <end position="388"/>
    </location>
</feature>
<keyword evidence="7" id="KW-1185">Reference proteome</keyword>
<feature type="region of interest" description="Disordered" evidence="5">
    <location>
        <begin position="757"/>
        <end position="814"/>
    </location>
</feature>
<feature type="compositionally biased region" description="Basic and acidic residues" evidence="5">
    <location>
        <begin position="882"/>
        <end position="901"/>
    </location>
</feature>
<feature type="compositionally biased region" description="Basic and acidic residues" evidence="5">
    <location>
        <begin position="166"/>
        <end position="176"/>
    </location>
</feature>